<accession>A0ACB9FF85</accession>
<reference evidence="2" key="1">
    <citation type="journal article" date="2022" name="Mol. Ecol. Resour.">
        <title>The genomes of chicory, endive, great burdock and yacon provide insights into Asteraceae palaeo-polyploidization history and plant inulin production.</title>
        <authorList>
            <person name="Fan W."/>
            <person name="Wang S."/>
            <person name="Wang H."/>
            <person name="Wang A."/>
            <person name="Jiang F."/>
            <person name="Liu H."/>
            <person name="Zhao H."/>
            <person name="Xu D."/>
            <person name="Zhang Y."/>
        </authorList>
    </citation>
    <scope>NUCLEOTIDE SEQUENCE [LARGE SCALE GENOMIC DNA]</scope>
    <source>
        <strain evidence="2">cv. Niubang</strain>
    </source>
</reference>
<dbReference type="Proteomes" id="UP001055879">
    <property type="component" value="Linkage Group LG01"/>
</dbReference>
<organism evidence="1 2">
    <name type="scientific">Arctium lappa</name>
    <name type="common">Greater burdock</name>
    <name type="synonym">Lappa major</name>
    <dbReference type="NCBI Taxonomy" id="4217"/>
    <lineage>
        <taxon>Eukaryota</taxon>
        <taxon>Viridiplantae</taxon>
        <taxon>Streptophyta</taxon>
        <taxon>Embryophyta</taxon>
        <taxon>Tracheophyta</taxon>
        <taxon>Spermatophyta</taxon>
        <taxon>Magnoliopsida</taxon>
        <taxon>eudicotyledons</taxon>
        <taxon>Gunneridae</taxon>
        <taxon>Pentapetalae</taxon>
        <taxon>asterids</taxon>
        <taxon>campanulids</taxon>
        <taxon>Asterales</taxon>
        <taxon>Asteraceae</taxon>
        <taxon>Carduoideae</taxon>
        <taxon>Cardueae</taxon>
        <taxon>Arctiinae</taxon>
        <taxon>Arctium</taxon>
    </lineage>
</organism>
<gene>
    <name evidence="1" type="ORF">L6452_00560</name>
</gene>
<proteinExistence type="predicted"/>
<keyword evidence="2" id="KW-1185">Reference proteome</keyword>
<evidence type="ECO:0000313" key="2">
    <source>
        <dbReference type="Proteomes" id="UP001055879"/>
    </source>
</evidence>
<protein>
    <submittedName>
        <fullName evidence="1">Uncharacterized protein</fullName>
    </submittedName>
</protein>
<name>A0ACB9FF85_ARCLA</name>
<dbReference type="EMBL" id="CM042047">
    <property type="protein sequence ID" value="KAI3769458.1"/>
    <property type="molecule type" value="Genomic_DNA"/>
</dbReference>
<evidence type="ECO:0000313" key="1">
    <source>
        <dbReference type="EMBL" id="KAI3769458.1"/>
    </source>
</evidence>
<comment type="caution">
    <text evidence="1">The sequence shown here is derived from an EMBL/GenBank/DDBJ whole genome shotgun (WGS) entry which is preliminary data.</text>
</comment>
<sequence>MLSPLPGDRHSLPSRLRCSPPSVLSSLAPPLISGGNHLISSKALKQIYVDSSYDFSFLRMAAKFTKPSYVVPLKWHMFMFLCTEE</sequence>
<reference evidence="1 2" key="2">
    <citation type="journal article" date="2022" name="Mol. Ecol. Resour.">
        <title>The genomes of chicory, endive, great burdock and yacon provide insights into Asteraceae paleo-polyploidization history and plant inulin production.</title>
        <authorList>
            <person name="Fan W."/>
            <person name="Wang S."/>
            <person name="Wang H."/>
            <person name="Wang A."/>
            <person name="Jiang F."/>
            <person name="Liu H."/>
            <person name="Zhao H."/>
            <person name="Xu D."/>
            <person name="Zhang Y."/>
        </authorList>
    </citation>
    <scope>NUCLEOTIDE SEQUENCE [LARGE SCALE GENOMIC DNA]</scope>
    <source>
        <strain evidence="2">cv. Niubang</strain>
    </source>
</reference>